<name>A0A3B4T5V7_SERDU</name>
<dbReference type="InterPro" id="IPR027806">
    <property type="entry name" value="HARBI1_dom"/>
</dbReference>
<reference evidence="9" key="1">
    <citation type="submission" date="2025-08" db="UniProtKB">
        <authorList>
            <consortium name="Ensembl"/>
        </authorList>
    </citation>
    <scope>IDENTIFICATION</scope>
</reference>
<keyword evidence="4" id="KW-0540">Nuclease</keyword>
<dbReference type="PANTHER" id="PTHR22930:SF267">
    <property type="entry name" value="NUCLEASE HARBI1-RELATED"/>
    <property type="match status" value="1"/>
</dbReference>
<comment type="cofactor">
    <cofactor evidence="1">
        <name>a divalent metal cation</name>
        <dbReference type="ChEBI" id="CHEBI:60240"/>
    </cofactor>
</comment>
<keyword evidence="6" id="KW-0378">Hydrolase</keyword>
<evidence type="ECO:0000256" key="6">
    <source>
        <dbReference type="ARBA" id="ARBA00022801"/>
    </source>
</evidence>
<keyword evidence="10" id="KW-1185">Reference proteome</keyword>
<dbReference type="Proteomes" id="UP000261420">
    <property type="component" value="Unplaced"/>
</dbReference>
<sequence>MVSPFVKDPIELGARIMTGSLGRARVFRDWQNPFAFPGDHLYERYHFSSEGLTYICIFLEPYITSATCRSNALTVPHTICIALRYLASGTFMYAVGNTESLSKNTVCRVIHKVAHAITELLKAFVVFPEHFSHAVDIDLCDYFIHEQCRPSYIYCCVLNVNRKSFHNDHYCIVTSIEAKWSGSVHDSWIFRETELSHRLEQSLETTLEGYTCQPFLMTPPPDPGPQNRLNVTLTKTRVRIEMTFGLLKARFTCLHGITVACVVLHNIATIRRERAAPVSQQPPDVVDPITLDHPTGKAIREAITQQFFPKKQQHFLLSFT</sequence>
<evidence type="ECO:0000256" key="3">
    <source>
        <dbReference type="ARBA" id="ARBA00006958"/>
    </source>
</evidence>
<evidence type="ECO:0000313" key="9">
    <source>
        <dbReference type="Ensembl" id="ENSSDUP00000001444.1"/>
    </source>
</evidence>
<dbReference type="OMA" id="MICEANY"/>
<dbReference type="GO" id="GO:0004518">
    <property type="term" value="F:nuclease activity"/>
    <property type="evidence" value="ECO:0007669"/>
    <property type="project" value="UniProtKB-KW"/>
</dbReference>
<reference evidence="9" key="2">
    <citation type="submission" date="2025-09" db="UniProtKB">
        <authorList>
            <consortium name="Ensembl"/>
        </authorList>
    </citation>
    <scope>IDENTIFICATION</scope>
</reference>
<evidence type="ECO:0000256" key="4">
    <source>
        <dbReference type="ARBA" id="ARBA00022722"/>
    </source>
</evidence>
<evidence type="ECO:0000256" key="5">
    <source>
        <dbReference type="ARBA" id="ARBA00022723"/>
    </source>
</evidence>
<dbReference type="PANTHER" id="PTHR22930">
    <property type="match status" value="1"/>
</dbReference>
<dbReference type="GeneTree" id="ENSGT00940000154348"/>
<comment type="similarity">
    <text evidence="3">Belongs to the HARBI1 family.</text>
</comment>
<dbReference type="GO" id="GO:0016787">
    <property type="term" value="F:hydrolase activity"/>
    <property type="evidence" value="ECO:0007669"/>
    <property type="project" value="UniProtKB-KW"/>
</dbReference>
<evidence type="ECO:0000256" key="7">
    <source>
        <dbReference type="ARBA" id="ARBA00023242"/>
    </source>
</evidence>
<evidence type="ECO:0000256" key="2">
    <source>
        <dbReference type="ARBA" id="ARBA00004123"/>
    </source>
</evidence>
<accession>A0A3B4T5V7</accession>
<dbReference type="GO" id="GO:0046872">
    <property type="term" value="F:metal ion binding"/>
    <property type="evidence" value="ECO:0007669"/>
    <property type="project" value="UniProtKB-KW"/>
</dbReference>
<keyword evidence="5" id="KW-0479">Metal-binding</keyword>
<feature type="domain" description="DDE Tnp4" evidence="8">
    <location>
        <begin position="171"/>
        <end position="257"/>
    </location>
</feature>
<dbReference type="Ensembl" id="ENSSDUT00000001499.1">
    <property type="protein sequence ID" value="ENSSDUP00000001444.1"/>
    <property type="gene ID" value="ENSSDUG00000001134.1"/>
</dbReference>
<dbReference type="AlphaFoldDB" id="A0A3B4T5V7"/>
<proteinExistence type="inferred from homology"/>
<dbReference type="GO" id="GO:0005634">
    <property type="term" value="C:nucleus"/>
    <property type="evidence" value="ECO:0007669"/>
    <property type="project" value="UniProtKB-SubCell"/>
</dbReference>
<evidence type="ECO:0000313" key="10">
    <source>
        <dbReference type="Proteomes" id="UP000261420"/>
    </source>
</evidence>
<protein>
    <submittedName>
        <fullName evidence="9">Harbinger transposase derived 2</fullName>
    </submittedName>
</protein>
<dbReference type="STRING" id="41447.ENSSDUP00000001444"/>
<dbReference type="InterPro" id="IPR045249">
    <property type="entry name" value="HARBI1-like"/>
</dbReference>
<evidence type="ECO:0000259" key="8">
    <source>
        <dbReference type="Pfam" id="PF13359"/>
    </source>
</evidence>
<dbReference type="Pfam" id="PF13359">
    <property type="entry name" value="DDE_Tnp_4"/>
    <property type="match status" value="1"/>
</dbReference>
<organism evidence="9 10">
    <name type="scientific">Seriola dumerili</name>
    <name type="common">Greater amberjack</name>
    <name type="synonym">Caranx dumerili</name>
    <dbReference type="NCBI Taxonomy" id="41447"/>
    <lineage>
        <taxon>Eukaryota</taxon>
        <taxon>Metazoa</taxon>
        <taxon>Chordata</taxon>
        <taxon>Craniata</taxon>
        <taxon>Vertebrata</taxon>
        <taxon>Euteleostomi</taxon>
        <taxon>Actinopterygii</taxon>
        <taxon>Neopterygii</taxon>
        <taxon>Teleostei</taxon>
        <taxon>Neoteleostei</taxon>
        <taxon>Acanthomorphata</taxon>
        <taxon>Carangaria</taxon>
        <taxon>Carangiformes</taxon>
        <taxon>Carangidae</taxon>
        <taxon>Seriola</taxon>
    </lineage>
</organism>
<evidence type="ECO:0000256" key="1">
    <source>
        <dbReference type="ARBA" id="ARBA00001968"/>
    </source>
</evidence>
<keyword evidence="7" id="KW-0539">Nucleus</keyword>
<comment type="subcellular location">
    <subcellularLocation>
        <location evidence="2">Nucleus</location>
    </subcellularLocation>
</comment>